<evidence type="ECO:0000256" key="1">
    <source>
        <dbReference type="SAM" id="Phobius"/>
    </source>
</evidence>
<name>A0A9D1JYY7_9FIRM</name>
<reference evidence="2" key="1">
    <citation type="submission" date="2020-10" db="EMBL/GenBank/DDBJ databases">
        <authorList>
            <person name="Gilroy R."/>
        </authorList>
    </citation>
    <scope>NUCLEOTIDE SEQUENCE</scope>
    <source>
        <strain evidence="2">CHK199-13235</strain>
    </source>
</reference>
<dbReference type="AlphaFoldDB" id="A0A9D1JYY7"/>
<comment type="caution">
    <text evidence="2">The sequence shown here is derived from an EMBL/GenBank/DDBJ whole genome shotgun (WGS) entry which is preliminary data.</text>
</comment>
<dbReference type="InterPro" id="IPR046088">
    <property type="entry name" value="DUF6106"/>
</dbReference>
<sequence length="181" mass="20316">MDVFVEYMVKKQNTGKDVLLKVVYAVLGVGLLFLSFILSPFLGMFGSIAILIGCGAVYGAYYLITSMNVEYEYIITNGEMDVDKIIARRRRKRLLTANARRFDEFGAYNHQTLASRNFANRVYACTAPEDPGNYYAVFNHPTLGETLLVFTPNDKVLDSMRSFIPRQAGGRAVYGNRPGQN</sequence>
<reference evidence="2" key="2">
    <citation type="journal article" date="2021" name="PeerJ">
        <title>Extensive microbial diversity within the chicken gut microbiome revealed by metagenomics and culture.</title>
        <authorList>
            <person name="Gilroy R."/>
            <person name="Ravi A."/>
            <person name="Getino M."/>
            <person name="Pursley I."/>
            <person name="Horton D.L."/>
            <person name="Alikhan N.F."/>
            <person name="Baker D."/>
            <person name="Gharbi K."/>
            <person name="Hall N."/>
            <person name="Watson M."/>
            <person name="Adriaenssens E.M."/>
            <person name="Foster-Nyarko E."/>
            <person name="Jarju S."/>
            <person name="Secka A."/>
            <person name="Antonio M."/>
            <person name="Oren A."/>
            <person name="Chaudhuri R.R."/>
            <person name="La Ragione R."/>
            <person name="Hildebrand F."/>
            <person name="Pallen M.J."/>
        </authorList>
    </citation>
    <scope>NUCLEOTIDE SEQUENCE</scope>
    <source>
        <strain evidence="2">CHK199-13235</strain>
    </source>
</reference>
<dbReference type="EMBL" id="DVJP01000023">
    <property type="protein sequence ID" value="HIS75710.1"/>
    <property type="molecule type" value="Genomic_DNA"/>
</dbReference>
<dbReference type="Proteomes" id="UP000824002">
    <property type="component" value="Unassembled WGS sequence"/>
</dbReference>
<dbReference type="Pfam" id="PF19601">
    <property type="entry name" value="DUF6106"/>
    <property type="match status" value="1"/>
</dbReference>
<gene>
    <name evidence="2" type="ORF">IAB51_02770</name>
</gene>
<proteinExistence type="predicted"/>
<accession>A0A9D1JYY7</accession>
<evidence type="ECO:0000313" key="3">
    <source>
        <dbReference type="Proteomes" id="UP000824002"/>
    </source>
</evidence>
<keyword evidence="1" id="KW-1133">Transmembrane helix</keyword>
<feature type="transmembrane region" description="Helical" evidence="1">
    <location>
        <begin position="18"/>
        <end position="38"/>
    </location>
</feature>
<organism evidence="2 3">
    <name type="scientific">Candidatus Merdivicinus excrementipullorum</name>
    <dbReference type="NCBI Taxonomy" id="2840867"/>
    <lineage>
        <taxon>Bacteria</taxon>
        <taxon>Bacillati</taxon>
        <taxon>Bacillota</taxon>
        <taxon>Clostridia</taxon>
        <taxon>Eubacteriales</taxon>
        <taxon>Oscillospiraceae</taxon>
        <taxon>Oscillospiraceae incertae sedis</taxon>
        <taxon>Candidatus Merdivicinus</taxon>
    </lineage>
</organism>
<keyword evidence="1" id="KW-0812">Transmembrane</keyword>
<keyword evidence="1" id="KW-0472">Membrane</keyword>
<evidence type="ECO:0000313" key="2">
    <source>
        <dbReference type="EMBL" id="HIS75710.1"/>
    </source>
</evidence>
<feature type="transmembrane region" description="Helical" evidence="1">
    <location>
        <begin position="44"/>
        <end position="64"/>
    </location>
</feature>
<protein>
    <submittedName>
        <fullName evidence="2">Uncharacterized protein</fullName>
    </submittedName>
</protein>